<dbReference type="RefSeq" id="WP_043068828.1">
    <property type="nucleotide sequence ID" value="NZ_BJOA01000200.1"/>
</dbReference>
<name>A0A0D1UT31_ANEMI</name>
<evidence type="ECO:0000313" key="4">
    <source>
        <dbReference type="Proteomes" id="UP000182836"/>
    </source>
</evidence>
<organism evidence="1 3">
    <name type="scientific">Aneurinibacillus migulanus</name>
    <name type="common">Bacillus migulanus</name>
    <dbReference type="NCBI Taxonomy" id="47500"/>
    <lineage>
        <taxon>Bacteria</taxon>
        <taxon>Bacillati</taxon>
        <taxon>Bacillota</taxon>
        <taxon>Bacilli</taxon>
        <taxon>Bacillales</taxon>
        <taxon>Paenibacillaceae</taxon>
        <taxon>Aneurinibacillus group</taxon>
        <taxon>Aneurinibacillus</taxon>
    </lineage>
</organism>
<accession>A0A0D1UT31</accession>
<proteinExistence type="predicted"/>
<evidence type="ECO:0000313" key="3">
    <source>
        <dbReference type="Proteomes" id="UP000037269"/>
    </source>
</evidence>
<gene>
    <name evidence="1" type="ORF">AF333_06850</name>
    <name evidence="2" type="ORF">SAMN04487909_14929</name>
</gene>
<protein>
    <submittedName>
        <fullName evidence="2">Phage XkdN-like tail assembly chaperone protein, TAC</fullName>
    </submittedName>
</protein>
<dbReference type="Proteomes" id="UP000037269">
    <property type="component" value="Unassembled WGS sequence"/>
</dbReference>
<dbReference type="STRING" id="47500.AF333_06850"/>
<evidence type="ECO:0000313" key="1">
    <source>
        <dbReference type="EMBL" id="KON95240.1"/>
    </source>
</evidence>
<dbReference type="EMBL" id="FNED01000049">
    <property type="protein sequence ID" value="SDK33132.1"/>
    <property type="molecule type" value="Genomic_DNA"/>
</dbReference>
<dbReference type="InterPro" id="IPR038559">
    <property type="entry name" value="XkdN-like_sf"/>
</dbReference>
<dbReference type="InterPro" id="IPR014986">
    <property type="entry name" value="XkdN-like"/>
</dbReference>
<dbReference type="Proteomes" id="UP000182836">
    <property type="component" value="Unassembled WGS sequence"/>
</dbReference>
<sequence>MAENIEFISLEEILSEDLNVVTEEVPVQLINGKYLKLEIKSITQEVEAKIRKRCTRYEGSKKSARTPVLDDALYSSLLIAEATNVDWGMFAEKVGAKVPAPEFIIPKVLSLGGIVQATQGITRISGLDEEMEDLIAAAKN</sequence>
<evidence type="ECO:0000313" key="2">
    <source>
        <dbReference type="EMBL" id="SDK33132.1"/>
    </source>
</evidence>
<dbReference type="GeneID" id="42304916"/>
<dbReference type="AlphaFoldDB" id="A0A0D1UT31"/>
<dbReference type="Gene3D" id="3.30.2220.30">
    <property type="match status" value="1"/>
</dbReference>
<dbReference type="PATRIC" id="fig|47500.8.peg.4457"/>
<dbReference type="Pfam" id="PF08890">
    <property type="entry name" value="Phage_TAC_5"/>
    <property type="match status" value="1"/>
</dbReference>
<reference evidence="1 3" key="1">
    <citation type="submission" date="2015-07" db="EMBL/GenBank/DDBJ databases">
        <title>Fjat-14205 dsm 2895.</title>
        <authorList>
            <person name="Liu B."/>
            <person name="Wang J."/>
            <person name="Zhu Y."/>
            <person name="Liu G."/>
            <person name="Chen Q."/>
            <person name="Chen Z."/>
            <person name="Lan J."/>
            <person name="Che J."/>
            <person name="Ge C."/>
            <person name="Shi H."/>
            <person name="Pan Z."/>
            <person name="Liu X."/>
        </authorList>
    </citation>
    <scope>NUCLEOTIDE SEQUENCE [LARGE SCALE GENOMIC DNA]</scope>
    <source>
        <strain evidence="1 3">DSM 2895</strain>
    </source>
</reference>
<keyword evidence="3" id="KW-1185">Reference proteome</keyword>
<reference evidence="2 4" key="2">
    <citation type="submission" date="2016-10" db="EMBL/GenBank/DDBJ databases">
        <authorList>
            <person name="de Groot N.N."/>
        </authorList>
    </citation>
    <scope>NUCLEOTIDE SEQUENCE [LARGE SCALE GENOMIC DNA]</scope>
    <source>
        <strain evidence="2 4">DSM 2895</strain>
    </source>
</reference>
<dbReference type="EMBL" id="LGUG01000004">
    <property type="protein sequence ID" value="KON95240.1"/>
    <property type="molecule type" value="Genomic_DNA"/>
</dbReference>